<dbReference type="InterPro" id="IPR025558">
    <property type="entry name" value="DUF4283"/>
</dbReference>
<feature type="compositionally biased region" description="Basic residues" evidence="1">
    <location>
        <begin position="180"/>
        <end position="193"/>
    </location>
</feature>
<gene>
    <name evidence="3" type="ORF">ANE_LOCUS5234</name>
</gene>
<evidence type="ECO:0000259" key="2">
    <source>
        <dbReference type="Pfam" id="PF14111"/>
    </source>
</evidence>
<proteinExistence type="predicted"/>
<evidence type="ECO:0000313" key="4">
    <source>
        <dbReference type="Proteomes" id="UP000489600"/>
    </source>
</evidence>
<dbReference type="PANTHER" id="PTHR31286:SF87">
    <property type="entry name" value="DUF4283 DOMAIN-CONTAINING PROTEIN"/>
    <property type="match status" value="1"/>
</dbReference>
<feature type="region of interest" description="Disordered" evidence="1">
    <location>
        <begin position="153"/>
        <end position="210"/>
    </location>
</feature>
<dbReference type="Proteomes" id="UP000489600">
    <property type="component" value="Unassembled WGS sequence"/>
</dbReference>
<comment type="caution">
    <text evidence="3">The sequence shown here is derived from an EMBL/GenBank/DDBJ whole genome shotgun (WGS) entry which is preliminary data.</text>
</comment>
<dbReference type="OrthoDB" id="1112026at2759"/>
<reference evidence="3" key="1">
    <citation type="submission" date="2019-07" db="EMBL/GenBank/DDBJ databases">
        <authorList>
            <person name="Dittberner H."/>
        </authorList>
    </citation>
    <scope>NUCLEOTIDE SEQUENCE [LARGE SCALE GENOMIC DNA]</scope>
</reference>
<feature type="domain" description="DUF4283" evidence="2">
    <location>
        <begin position="1"/>
        <end position="67"/>
    </location>
</feature>
<dbReference type="Pfam" id="PF14111">
    <property type="entry name" value="DUF4283"/>
    <property type="match status" value="1"/>
</dbReference>
<name>A0A565B1N3_9BRAS</name>
<dbReference type="InterPro" id="IPR040256">
    <property type="entry name" value="At4g02000-like"/>
</dbReference>
<evidence type="ECO:0000256" key="1">
    <source>
        <dbReference type="SAM" id="MobiDB-lite"/>
    </source>
</evidence>
<evidence type="ECO:0000313" key="3">
    <source>
        <dbReference type="EMBL" id="VVA94789.1"/>
    </source>
</evidence>
<dbReference type="EMBL" id="CABITT030000002">
    <property type="protein sequence ID" value="VVA94789.1"/>
    <property type="molecule type" value="Genomic_DNA"/>
</dbReference>
<accession>A0A565B1N3</accession>
<keyword evidence="4" id="KW-1185">Reference proteome</keyword>
<sequence>MGRIIGVINAIWARSGPRIYIHNIGVGTFLLRVVNQRTREYLLSRNVWNIAGFPMFVAPWSPEFSSDQLPLSSALVPVEFRKVPYLLFNKQSLSRIATTIGKPVSLAPETERKENFEVAKIYVRVDLTKKLPSKCDRCGKYGHDRFSCAVGEWQKTQDRDSKKRSSASPSRSRGAGGGTRKSRSRKRRSRSRKVSSSSTSSKNEVRNNTPRGVAIDNVALEVVETVTIGEPIKTDEVIMTLPVEAKMQQDTVKVRSAVPSMSAQSTGDGRIIYAIPANWKFFGNFEHHHLARLVVVWDPSVSLIVYQVSAQAVTYGVFIPSVMLSIRVTFIYRFNSLEERQSLWDELSVLNATTPVSRNLWAVVGDFNQILRASQYSNSLDMAIDDSGTDEINLALQDVELFEAQAKGLLFTWWNN</sequence>
<organism evidence="3 4">
    <name type="scientific">Arabis nemorensis</name>
    <dbReference type="NCBI Taxonomy" id="586526"/>
    <lineage>
        <taxon>Eukaryota</taxon>
        <taxon>Viridiplantae</taxon>
        <taxon>Streptophyta</taxon>
        <taxon>Embryophyta</taxon>
        <taxon>Tracheophyta</taxon>
        <taxon>Spermatophyta</taxon>
        <taxon>Magnoliopsida</taxon>
        <taxon>eudicotyledons</taxon>
        <taxon>Gunneridae</taxon>
        <taxon>Pentapetalae</taxon>
        <taxon>rosids</taxon>
        <taxon>malvids</taxon>
        <taxon>Brassicales</taxon>
        <taxon>Brassicaceae</taxon>
        <taxon>Arabideae</taxon>
        <taxon>Arabis</taxon>
    </lineage>
</organism>
<dbReference type="AlphaFoldDB" id="A0A565B1N3"/>
<dbReference type="PANTHER" id="PTHR31286">
    <property type="entry name" value="GLYCINE-RICH CELL WALL STRUCTURAL PROTEIN 1.8-LIKE"/>
    <property type="match status" value="1"/>
</dbReference>
<protein>
    <recommendedName>
        <fullName evidence="2">DUF4283 domain-containing protein</fullName>
    </recommendedName>
</protein>